<gene>
    <name evidence="1" type="ORF">R3P38DRAFT_3101425</name>
</gene>
<evidence type="ECO:0000313" key="2">
    <source>
        <dbReference type="Proteomes" id="UP001362999"/>
    </source>
</evidence>
<evidence type="ECO:0000313" key="1">
    <source>
        <dbReference type="EMBL" id="KAK6987492.1"/>
    </source>
</evidence>
<reference evidence="1 2" key="1">
    <citation type="journal article" date="2024" name="J Genomics">
        <title>Draft genome sequencing and assembly of Favolaschia claudopus CIRM-BRFM 2984 isolated from oak limbs.</title>
        <authorList>
            <person name="Navarro D."/>
            <person name="Drula E."/>
            <person name="Chaduli D."/>
            <person name="Cazenave R."/>
            <person name="Ahrendt S."/>
            <person name="Wang J."/>
            <person name="Lipzen A."/>
            <person name="Daum C."/>
            <person name="Barry K."/>
            <person name="Grigoriev I.V."/>
            <person name="Favel A."/>
            <person name="Rosso M.N."/>
            <person name="Martin F."/>
        </authorList>
    </citation>
    <scope>NUCLEOTIDE SEQUENCE [LARGE SCALE GENOMIC DNA]</scope>
    <source>
        <strain evidence="1 2">CIRM-BRFM 2984</strain>
    </source>
</reference>
<proteinExistence type="predicted"/>
<dbReference type="Proteomes" id="UP001362999">
    <property type="component" value="Unassembled WGS sequence"/>
</dbReference>
<name>A0AAV9ZM50_9AGAR</name>
<accession>A0AAV9ZM50</accession>
<organism evidence="1 2">
    <name type="scientific">Favolaschia claudopus</name>
    <dbReference type="NCBI Taxonomy" id="2862362"/>
    <lineage>
        <taxon>Eukaryota</taxon>
        <taxon>Fungi</taxon>
        <taxon>Dikarya</taxon>
        <taxon>Basidiomycota</taxon>
        <taxon>Agaricomycotina</taxon>
        <taxon>Agaricomycetes</taxon>
        <taxon>Agaricomycetidae</taxon>
        <taxon>Agaricales</taxon>
        <taxon>Marasmiineae</taxon>
        <taxon>Mycenaceae</taxon>
        <taxon>Favolaschia</taxon>
    </lineage>
</organism>
<protein>
    <recommendedName>
        <fullName evidence="3">F-box domain-containing protein</fullName>
    </recommendedName>
</protein>
<keyword evidence="2" id="KW-1185">Reference proteome</keyword>
<dbReference type="EMBL" id="JAWWNJ010000131">
    <property type="protein sequence ID" value="KAK6987492.1"/>
    <property type="molecule type" value="Genomic_DNA"/>
</dbReference>
<evidence type="ECO:0008006" key="3">
    <source>
        <dbReference type="Google" id="ProtNLM"/>
    </source>
</evidence>
<dbReference type="AlphaFoldDB" id="A0AAV9ZM50"/>
<sequence>MATKSPLVVQELLNRCIDSLALSRYYTRDFVSCSLVARSWVDASQANLFRAPSFLDLDDDTVNAIPAFYRALTTNPALARYVRELTLPPSLPHDLSKINFTRLERLSITVKYSVSDGLGRLLALPTLRYVSITTTTVPFSHFINAWSLCSPTIEHLELWCQKGVGDAPLSEVDTGRSVLIPLKSFSLDYTCDLDFDLTLPRSVFFPFDFSTVKALAVVVHEEIPWSLIQRSEVESLVIYSPADASPDLDLSSFPKLTNLRIDCHDFILPNILEILSTISASQRVHTISLVFGEDLDSHPELCDALDTVLSSLPTTPLPCVELEVDDCTEELKDSFKKLISKNMLRVVPYCENEDEDETEGDLWWQRIIDRL</sequence>
<comment type="caution">
    <text evidence="1">The sequence shown here is derived from an EMBL/GenBank/DDBJ whole genome shotgun (WGS) entry which is preliminary data.</text>
</comment>